<protein>
    <submittedName>
        <fullName evidence="3">ABTB1-like protein</fullName>
    </submittedName>
</protein>
<dbReference type="EMBL" id="CP111025">
    <property type="protein sequence ID" value="WAR25629.1"/>
    <property type="molecule type" value="Genomic_DNA"/>
</dbReference>
<reference evidence="3" key="1">
    <citation type="submission" date="2022-11" db="EMBL/GenBank/DDBJ databases">
        <title>Centuries of genome instability and evolution in soft-shell clam transmissible cancer (bioRxiv).</title>
        <authorList>
            <person name="Hart S.F.M."/>
            <person name="Yonemitsu M.A."/>
            <person name="Giersch R.M."/>
            <person name="Beal B.F."/>
            <person name="Arriagada G."/>
            <person name="Davis B.W."/>
            <person name="Ostrander E.A."/>
            <person name="Goff S.P."/>
            <person name="Metzger M.J."/>
        </authorList>
    </citation>
    <scope>NUCLEOTIDE SEQUENCE</scope>
    <source>
        <strain evidence="3">MELC-2E11</strain>
        <tissue evidence="3">Siphon/mantle</tissue>
    </source>
</reference>
<evidence type="ECO:0000256" key="1">
    <source>
        <dbReference type="ARBA" id="ARBA00022737"/>
    </source>
</evidence>
<evidence type="ECO:0000313" key="3">
    <source>
        <dbReference type="EMBL" id="WAR25629.1"/>
    </source>
</evidence>
<dbReference type="Pfam" id="PF12796">
    <property type="entry name" value="Ank_2"/>
    <property type="match status" value="1"/>
</dbReference>
<evidence type="ECO:0000256" key="2">
    <source>
        <dbReference type="ARBA" id="ARBA00023043"/>
    </source>
</evidence>
<proteinExistence type="predicted"/>
<organism evidence="3 4">
    <name type="scientific">Mya arenaria</name>
    <name type="common">Soft-shell clam</name>
    <dbReference type="NCBI Taxonomy" id="6604"/>
    <lineage>
        <taxon>Eukaryota</taxon>
        <taxon>Metazoa</taxon>
        <taxon>Spiralia</taxon>
        <taxon>Lophotrochozoa</taxon>
        <taxon>Mollusca</taxon>
        <taxon>Bivalvia</taxon>
        <taxon>Autobranchia</taxon>
        <taxon>Heteroconchia</taxon>
        <taxon>Euheterodonta</taxon>
        <taxon>Imparidentia</taxon>
        <taxon>Neoheterodontei</taxon>
        <taxon>Myida</taxon>
        <taxon>Myoidea</taxon>
        <taxon>Myidae</taxon>
        <taxon>Mya</taxon>
    </lineage>
</organism>
<dbReference type="InterPro" id="IPR002110">
    <property type="entry name" value="Ankyrin_rpt"/>
</dbReference>
<dbReference type="Proteomes" id="UP001164746">
    <property type="component" value="Chromosome 14"/>
</dbReference>
<dbReference type="PANTHER" id="PTHR46231:SF1">
    <property type="entry name" value="ANKYRIN REPEAT AND BTB_POZ DOMAIN-CONTAINING PROTEIN 1"/>
    <property type="match status" value="1"/>
</dbReference>
<keyword evidence="4" id="KW-1185">Reference proteome</keyword>
<dbReference type="PANTHER" id="PTHR46231">
    <property type="entry name" value="ANKYRIN REPEAT AND BTB/POZ DOMAIN-CONTAINING PROTEIN 1"/>
    <property type="match status" value="1"/>
</dbReference>
<gene>
    <name evidence="3" type="ORF">MAR_011333</name>
</gene>
<dbReference type="InterPro" id="IPR036770">
    <property type="entry name" value="Ankyrin_rpt-contain_sf"/>
</dbReference>
<dbReference type="Gene3D" id="1.25.40.20">
    <property type="entry name" value="Ankyrin repeat-containing domain"/>
    <property type="match status" value="1"/>
</dbReference>
<evidence type="ECO:0000313" key="4">
    <source>
        <dbReference type="Proteomes" id="UP001164746"/>
    </source>
</evidence>
<keyword evidence="2" id="KW-0040">ANK repeat</keyword>
<dbReference type="InterPro" id="IPR044515">
    <property type="entry name" value="ABTB1"/>
</dbReference>
<sequence length="109" mass="12342">MASLYHGVILHEPERREPSNVSVCPSVQEQALVTVRHLVENKDVGINIRDKWDSTPLYYACLCGHEELVKYLLENDYKSQECTRTLFSISVVRDSELTGVYSVLGANIT</sequence>
<keyword evidence="1" id="KW-0677">Repeat</keyword>
<accession>A0ABY7FWX5</accession>
<name>A0ABY7FWX5_MYAAR</name>
<dbReference type="SUPFAM" id="SSF48403">
    <property type="entry name" value="Ankyrin repeat"/>
    <property type="match status" value="1"/>
</dbReference>